<keyword evidence="3" id="KW-1185">Reference proteome</keyword>
<dbReference type="SMART" id="SM00046">
    <property type="entry name" value="DAGKc"/>
    <property type="match status" value="1"/>
</dbReference>
<dbReference type="Proteomes" id="UP000036102">
    <property type="component" value="Unassembled WGS sequence"/>
</dbReference>
<dbReference type="GO" id="GO:0008929">
    <property type="term" value="F:methylglyoxal synthase activity"/>
    <property type="evidence" value="ECO:0007669"/>
    <property type="project" value="InterPro"/>
</dbReference>
<protein>
    <submittedName>
        <fullName evidence="2">Lipid kinase, YegS/Rv2252/BmrU family</fullName>
    </submittedName>
</protein>
<dbReference type="AlphaFoldDB" id="A0A0J7JBG6"/>
<dbReference type="Gene3D" id="3.40.50.10330">
    <property type="entry name" value="Probable inorganic polyphosphate/atp-NAD kinase, domain 1"/>
    <property type="match status" value="1"/>
</dbReference>
<evidence type="ECO:0000259" key="1">
    <source>
        <dbReference type="PROSITE" id="PS50146"/>
    </source>
</evidence>
<dbReference type="PANTHER" id="PTHR30492:SF0">
    <property type="entry name" value="METHYLGLYOXAL SYNTHASE"/>
    <property type="match status" value="1"/>
</dbReference>
<dbReference type="Pfam" id="PF19279">
    <property type="entry name" value="YegS_C"/>
    <property type="match status" value="1"/>
</dbReference>
<evidence type="ECO:0000313" key="3">
    <source>
        <dbReference type="Proteomes" id="UP000036102"/>
    </source>
</evidence>
<name>A0A0J7JBG6_9GAMM</name>
<dbReference type="GO" id="GO:0016301">
    <property type="term" value="F:kinase activity"/>
    <property type="evidence" value="ECO:0007669"/>
    <property type="project" value="UniProtKB-KW"/>
</dbReference>
<reference evidence="2 3" key="1">
    <citation type="submission" date="2015-06" db="EMBL/GenBank/DDBJ databases">
        <title>Marinobacter subterrani, a genetically tractable neutrophilic iron-oxidizing strain isolated from the Soudan Iron Mine.</title>
        <authorList>
            <person name="Bonis B.M."/>
            <person name="Gralnick J.A."/>
        </authorList>
    </citation>
    <scope>NUCLEOTIDE SEQUENCE [LARGE SCALE GENOMIC DNA]</scope>
    <source>
        <strain evidence="2 3">JG233</strain>
    </source>
</reference>
<dbReference type="InterPro" id="IPR016064">
    <property type="entry name" value="NAD/diacylglycerol_kinase_sf"/>
</dbReference>
<dbReference type="GO" id="GO:0005829">
    <property type="term" value="C:cytosol"/>
    <property type="evidence" value="ECO:0007669"/>
    <property type="project" value="TreeGrafter"/>
</dbReference>
<dbReference type="InterPro" id="IPR017438">
    <property type="entry name" value="ATP-NAD_kinase_N"/>
</dbReference>
<dbReference type="NCBIfam" id="TIGR00147">
    <property type="entry name" value="YegS/Rv2252/BmrU family lipid kinase"/>
    <property type="match status" value="1"/>
</dbReference>
<proteinExistence type="predicted"/>
<dbReference type="GO" id="GO:0005524">
    <property type="term" value="F:ATP binding"/>
    <property type="evidence" value="ECO:0007669"/>
    <property type="project" value="InterPro"/>
</dbReference>
<evidence type="ECO:0000313" key="2">
    <source>
        <dbReference type="EMBL" id="KMQ75848.1"/>
    </source>
</evidence>
<accession>A0A0J7JBG6</accession>
<dbReference type="InterPro" id="IPR045540">
    <property type="entry name" value="YegS/DAGK_C"/>
</dbReference>
<dbReference type="SUPFAM" id="SSF111331">
    <property type="entry name" value="NAD kinase/diacylglycerol kinase-like"/>
    <property type="match status" value="1"/>
</dbReference>
<sequence length="320" mass="34313">MATYPESHVKGETSAMTYWLVCNPKAGDGERDREFWLAHLADAGIRNPECCDFEETGWEAQIREQDTVIIAGGDGSVNMAARLCREKGATLAILPSGTANDFARNLDLPSRPEDLCELIASGTTQTVDVADYGEGIFLNVAHVGFGTLPARESGGAGKKFFGRFTYGLELLRRLDAKRGFRATIRCEKGVVSGRWLTIAVASGAFFGGGNEIPEASANDGQLDVIAVRPRPVFQLLFTFLMVRLSKRAPSRTSTIIHMKGQHCSVQTTKPKTVTADGDVVTKTPLDVTCSRGSLRVIGPTVVSTGDAGEAAAGIPDTFCH</sequence>
<keyword evidence="2" id="KW-0418">Kinase</keyword>
<feature type="domain" description="DAGKc" evidence="1">
    <location>
        <begin position="13"/>
        <end position="135"/>
    </location>
</feature>
<dbReference type="PROSITE" id="PS50146">
    <property type="entry name" value="DAGK"/>
    <property type="match status" value="1"/>
</dbReference>
<dbReference type="GO" id="GO:0019242">
    <property type="term" value="P:methylglyoxal biosynthetic process"/>
    <property type="evidence" value="ECO:0007669"/>
    <property type="project" value="InterPro"/>
</dbReference>
<dbReference type="GO" id="GO:0008654">
    <property type="term" value="P:phospholipid biosynthetic process"/>
    <property type="evidence" value="ECO:0007669"/>
    <property type="project" value="InterPro"/>
</dbReference>
<dbReference type="PATRIC" id="fig|1658765.3.peg.2060"/>
<dbReference type="EMBL" id="LFBU01000001">
    <property type="protein sequence ID" value="KMQ75848.1"/>
    <property type="molecule type" value="Genomic_DNA"/>
</dbReference>
<keyword evidence="2" id="KW-0808">Transferase</keyword>
<organism evidence="2 3">
    <name type="scientific">Marinobacter subterrani</name>
    <dbReference type="NCBI Taxonomy" id="1658765"/>
    <lineage>
        <taxon>Bacteria</taxon>
        <taxon>Pseudomonadati</taxon>
        <taxon>Pseudomonadota</taxon>
        <taxon>Gammaproteobacteria</taxon>
        <taxon>Pseudomonadales</taxon>
        <taxon>Marinobacteraceae</taxon>
        <taxon>Marinobacter</taxon>
    </lineage>
</organism>
<dbReference type="PANTHER" id="PTHR30492">
    <property type="entry name" value="METHYLGLYOXAL SYNTHASE"/>
    <property type="match status" value="1"/>
</dbReference>
<dbReference type="Pfam" id="PF00781">
    <property type="entry name" value="DAGK_cat"/>
    <property type="match status" value="1"/>
</dbReference>
<dbReference type="InterPro" id="IPR001206">
    <property type="entry name" value="Diacylglycerol_kinase_cat_dom"/>
</dbReference>
<gene>
    <name evidence="2" type="ORF">Msub_12057</name>
</gene>
<comment type="caution">
    <text evidence="2">The sequence shown here is derived from an EMBL/GenBank/DDBJ whole genome shotgun (WGS) entry which is preliminary data.</text>
</comment>
<dbReference type="InterPro" id="IPR004363">
    <property type="entry name" value="Methylgl_synth"/>
</dbReference>
<dbReference type="Gene3D" id="2.60.200.40">
    <property type="match status" value="1"/>
</dbReference>
<dbReference type="InterPro" id="IPR005218">
    <property type="entry name" value="Diacylglycerol/lipid_kinase"/>
</dbReference>
<dbReference type="STRING" id="1658765.Msub_12057"/>